<dbReference type="AlphaFoldDB" id="A0A392N6E8"/>
<evidence type="ECO:0000313" key="1">
    <source>
        <dbReference type="EMBL" id="MCH95153.1"/>
    </source>
</evidence>
<keyword evidence="2" id="KW-1185">Reference proteome</keyword>
<proteinExistence type="predicted"/>
<evidence type="ECO:0000313" key="2">
    <source>
        <dbReference type="Proteomes" id="UP000265520"/>
    </source>
</evidence>
<organism evidence="1 2">
    <name type="scientific">Trifolium medium</name>
    <dbReference type="NCBI Taxonomy" id="97028"/>
    <lineage>
        <taxon>Eukaryota</taxon>
        <taxon>Viridiplantae</taxon>
        <taxon>Streptophyta</taxon>
        <taxon>Embryophyta</taxon>
        <taxon>Tracheophyta</taxon>
        <taxon>Spermatophyta</taxon>
        <taxon>Magnoliopsida</taxon>
        <taxon>eudicotyledons</taxon>
        <taxon>Gunneridae</taxon>
        <taxon>Pentapetalae</taxon>
        <taxon>rosids</taxon>
        <taxon>fabids</taxon>
        <taxon>Fabales</taxon>
        <taxon>Fabaceae</taxon>
        <taxon>Papilionoideae</taxon>
        <taxon>50 kb inversion clade</taxon>
        <taxon>NPAAA clade</taxon>
        <taxon>Hologalegina</taxon>
        <taxon>IRL clade</taxon>
        <taxon>Trifolieae</taxon>
        <taxon>Trifolium</taxon>
    </lineage>
</organism>
<comment type="caution">
    <text evidence="1">The sequence shown here is derived from an EMBL/GenBank/DDBJ whole genome shotgun (WGS) entry which is preliminary data.</text>
</comment>
<dbReference type="Proteomes" id="UP000265520">
    <property type="component" value="Unassembled WGS sequence"/>
</dbReference>
<reference evidence="1 2" key="1">
    <citation type="journal article" date="2018" name="Front. Plant Sci.">
        <title>Red Clover (Trifolium pratense) and Zigzag Clover (T. medium) - A Picture of Genomic Similarities and Differences.</title>
        <authorList>
            <person name="Dluhosova J."/>
            <person name="Istvanek J."/>
            <person name="Nedelnik J."/>
            <person name="Repkova J."/>
        </authorList>
    </citation>
    <scope>NUCLEOTIDE SEQUENCE [LARGE SCALE GENOMIC DNA]</scope>
    <source>
        <strain evidence="2">cv. 10/8</strain>
        <tissue evidence="1">Leaf</tissue>
    </source>
</reference>
<dbReference type="EMBL" id="LXQA010029092">
    <property type="protein sequence ID" value="MCH95153.1"/>
    <property type="molecule type" value="Genomic_DNA"/>
</dbReference>
<sequence>MAVLAVNTKFKMKKIKDQRSEKPVTVVTKLHTVVPGTTKERIASGNVPTVVPMLHTAVAVPAFGN</sequence>
<gene>
    <name evidence="1" type="ORF">A2U01_0016127</name>
</gene>
<protein>
    <submittedName>
        <fullName evidence="1">Uncharacterized protein</fullName>
    </submittedName>
</protein>
<accession>A0A392N6E8</accession>
<name>A0A392N6E8_9FABA</name>